<dbReference type="EMBL" id="CM017322">
    <property type="protein sequence ID" value="KAE8009596.1"/>
    <property type="molecule type" value="Genomic_DNA"/>
</dbReference>
<organism evidence="2 3">
    <name type="scientific">Carpinus fangiana</name>
    <dbReference type="NCBI Taxonomy" id="176857"/>
    <lineage>
        <taxon>Eukaryota</taxon>
        <taxon>Viridiplantae</taxon>
        <taxon>Streptophyta</taxon>
        <taxon>Embryophyta</taxon>
        <taxon>Tracheophyta</taxon>
        <taxon>Spermatophyta</taxon>
        <taxon>Magnoliopsida</taxon>
        <taxon>eudicotyledons</taxon>
        <taxon>Gunneridae</taxon>
        <taxon>Pentapetalae</taxon>
        <taxon>rosids</taxon>
        <taxon>fabids</taxon>
        <taxon>Fagales</taxon>
        <taxon>Betulaceae</taxon>
        <taxon>Carpinus</taxon>
    </lineage>
</organism>
<dbReference type="InterPro" id="IPR013730">
    <property type="entry name" value="Fyv7/TAP26"/>
</dbReference>
<feature type="compositionally biased region" description="Basic and acidic residues" evidence="1">
    <location>
        <begin position="23"/>
        <end position="42"/>
    </location>
</feature>
<evidence type="ECO:0000313" key="2">
    <source>
        <dbReference type="EMBL" id="KAE8009596.1"/>
    </source>
</evidence>
<dbReference type="GO" id="GO:0005634">
    <property type="term" value="C:nucleus"/>
    <property type="evidence" value="ECO:0007669"/>
    <property type="project" value="TreeGrafter"/>
</dbReference>
<dbReference type="Proteomes" id="UP000327013">
    <property type="component" value="Chromosome 2"/>
</dbReference>
<evidence type="ECO:0008006" key="4">
    <source>
        <dbReference type="Google" id="ProtNLM"/>
    </source>
</evidence>
<sequence>MYEQKREKKESTRIEMEALNQAKTEEREKSEARRKSVREKMFKKTHAGQPVMKYRIEHILETIEKSAKN</sequence>
<keyword evidence="3" id="KW-1185">Reference proteome</keyword>
<dbReference type="PANTHER" id="PTHR15657">
    <property type="entry name" value="THYROID TRANSCRIPTION FACTOR 1-ASSOCIATED PROTEIN 26"/>
    <property type="match status" value="1"/>
</dbReference>
<accession>A0A5N6QS07</accession>
<dbReference type="PANTHER" id="PTHR15657:SF1">
    <property type="entry name" value="THYROID TRANSCRIPTION FACTOR 1-ASSOCIATED PROTEIN 26"/>
    <property type="match status" value="1"/>
</dbReference>
<feature type="region of interest" description="Disordered" evidence="1">
    <location>
        <begin position="21"/>
        <end position="46"/>
    </location>
</feature>
<protein>
    <recommendedName>
        <fullName evidence="4">rRNA-processing protein FYV7</fullName>
    </recommendedName>
</protein>
<dbReference type="AlphaFoldDB" id="A0A5N6QS07"/>
<reference evidence="2 3" key="1">
    <citation type="submission" date="2019-06" db="EMBL/GenBank/DDBJ databases">
        <title>A chromosomal-level reference genome of Carpinus fangiana (Coryloideae, Betulaceae).</title>
        <authorList>
            <person name="Yang X."/>
            <person name="Wang Z."/>
            <person name="Zhang L."/>
            <person name="Hao G."/>
            <person name="Liu J."/>
            <person name="Yang Y."/>
        </authorList>
    </citation>
    <scope>NUCLEOTIDE SEQUENCE [LARGE SCALE GENOMIC DNA]</scope>
    <source>
        <strain evidence="2">Cfa_2016G</strain>
        <tissue evidence="2">Leaf</tissue>
    </source>
</reference>
<name>A0A5N6QS07_9ROSI</name>
<dbReference type="Pfam" id="PF08524">
    <property type="entry name" value="rRNA_processing"/>
    <property type="match status" value="1"/>
</dbReference>
<evidence type="ECO:0000256" key="1">
    <source>
        <dbReference type="SAM" id="MobiDB-lite"/>
    </source>
</evidence>
<evidence type="ECO:0000313" key="3">
    <source>
        <dbReference type="Proteomes" id="UP000327013"/>
    </source>
</evidence>
<gene>
    <name evidence="2" type="ORF">FH972_006024</name>
</gene>
<proteinExistence type="predicted"/>